<feature type="signal peptide" evidence="3">
    <location>
        <begin position="1"/>
        <end position="19"/>
    </location>
</feature>
<protein>
    <submittedName>
        <fullName evidence="4">Uncharacterized protein</fullName>
    </submittedName>
</protein>
<proteinExistence type="predicted"/>
<evidence type="ECO:0000313" key="4">
    <source>
        <dbReference type="EMBL" id="RCK80830.1"/>
    </source>
</evidence>
<dbReference type="PROSITE" id="PS50005">
    <property type="entry name" value="TPR"/>
    <property type="match status" value="2"/>
</dbReference>
<dbReference type="SUPFAM" id="SSF48452">
    <property type="entry name" value="TPR-like"/>
    <property type="match status" value="1"/>
</dbReference>
<gene>
    <name evidence="4" type="ORF">OZSIB_2718</name>
</gene>
<keyword evidence="1" id="KW-0802">TPR repeat</keyword>
<accession>A0A367ZS19</accession>
<feature type="chain" id="PRO_5016628393" evidence="3">
    <location>
        <begin position="20"/>
        <end position="330"/>
    </location>
</feature>
<evidence type="ECO:0000313" key="5">
    <source>
        <dbReference type="Proteomes" id="UP000252355"/>
    </source>
</evidence>
<sequence>MNRYLPLILVLALGTPLLAQTGSPSGPKPTAPAAKTTSATATKATAAEPQVPSQPVNPILLSNQMMVTVSERIKAGALPEARKIAEDMIYGHEKITDSAKGLVRTFASMMGKKLFERQMKRDGHQEPVIWLQQPIADGFYFLAIIDFQDKKPKEALENIQRAIQWDPTRAAFFIERGFLMINQEQPIPLAEIAASYLKALELADDPVDFAAALRGLGYVFIEQNDWEGALACYLVSLHFDPQSEAAKKEIDFIKFNQPVVFKNLDGAAAIQALNRRKVPVKIDPVHVEILLEIANELPASQTQELKAVLKRALLLDPKNETIKKRLAALK</sequence>
<name>A0A367ZS19_9BACT</name>
<keyword evidence="3" id="KW-0732">Signal</keyword>
<dbReference type="InterPro" id="IPR011990">
    <property type="entry name" value="TPR-like_helical_dom_sf"/>
</dbReference>
<feature type="compositionally biased region" description="Low complexity" evidence="2">
    <location>
        <begin position="31"/>
        <end position="47"/>
    </location>
</feature>
<dbReference type="Proteomes" id="UP000252355">
    <property type="component" value="Unassembled WGS sequence"/>
</dbReference>
<evidence type="ECO:0000256" key="2">
    <source>
        <dbReference type="SAM" id="MobiDB-lite"/>
    </source>
</evidence>
<evidence type="ECO:0000256" key="3">
    <source>
        <dbReference type="SAM" id="SignalP"/>
    </source>
</evidence>
<feature type="region of interest" description="Disordered" evidence="2">
    <location>
        <begin position="21"/>
        <end position="55"/>
    </location>
</feature>
<feature type="repeat" description="TPR" evidence="1">
    <location>
        <begin position="210"/>
        <end position="243"/>
    </location>
</feature>
<feature type="repeat" description="TPR" evidence="1">
    <location>
        <begin position="136"/>
        <end position="169"/>
    </location>
</feature>
<comment type="caution">
    <text evidence="4">The sequence shown here is derived from an EMBL/GenBank/DDBJ whole genome shotgun (WGS) entry which is preliminary data.</text>
</comment>
<dbReference type="SMART" id="SM00028">
    <property type="entry name" value="TPR"/>
    <property type="match status" value="2"/>
</dbReference>
<reference evidence="4 5" key="1">
    <citation type="submission" date="2018-05" db="EMBL/GenBank/DDBJ databases">
        <title>A metagenomic window into the 2 km-deep terrestrial subsurface aquifer revealed taxonomically and functionally diverse microbial community comprising novel uncultured bacterial lineages.</title>
        <authorList>
            <person name="Kadnikov V.V."/>
            <person name="Mardanov A.V."/>
            <person name="Beletsky A.V."/>
            <person name="Banks D."/>
            <person name="Pimenov N.V."/>
            <person name="Frank Y.A."/>
            <person name="Karnachuk O.V."/>
            <person name="Ravin N.V."/>
        </authorList>
    </citation>
    <scope>NUCLEOTIDE SEQUENCE [LARGE SCALE GENOMIC DNA]</scope>
    <source>
        <strain evidence="4">BY5</strain>
    </source>
</reference>
<dbReference type="EMBL" id="QOQW01000004">
    <property type="protein sequence ID" value="RCK80830.1"/>
    <property type="molecule type" value="Genomic_DNA"/>
</dbReference>
<dbReference type="AlphaFoldDB" id="A0A367ZS19"/>
<dbReference type="Gene3D" id="1.25.40.10">
    <property type="entry name" value="Tetratricopeptide repeat domain"/>
    <property type="match status" value="1"/>
</dbReference>
<organism evidence="4 5">
    <name type="scientific">Candidatus Ozemobacter sibiricus</name>
    <dbReference type="NCBI Taxonomy" id="2268124"/>
    <lineage>
        <taxon>Bacteria</taxon>
        <taxon>Candidatus Ozemobacteria</taxon>
        <taxon>Candidatus Ozemobacterales</taxon>
        <taxon>Candidatus Ozemobacteraceae</taxon>
        <taxon>Candidatus Ozemobacter</taxon>
    </lineage>
</organism>
<evidence type="ECO:0000256" key="1">
    <source>
        <dbReference type="PROSITE-ProRule" id="PRU00339"/>
    </source>
</evidence>
<dbReference type="InterPro" id="IPR019734">
    <property type="entry name" value="TPR_rpt"/>
</dbReference>